<dbReference type="SUPFAM" id="SSF53474">
    <property type="entry name" value="alpha/beta-Hydrolases"/>
    <property type="match status" value="1"/>
</dbReference>
<dbReference type="Gene3D" id="3.40.50.1820">
    <property type="entry name" value="alpha/beta hydrolase"/>
    <property type="match status" value="1"/>
</dbReference>
<evidence type="ECO:0008006" key="6">
    <source>
        <dbReference type="Google" id="ProtNLM"/>
    </source>
</evidence>
<evidence type="ECO:0000256" key="1">
    <source>
        <dbReference type="ARBA" id="ARBA00022801"/>
    </source>
</evidence>
<dbReference type="InParanoid" id="A0A409X8N9"/>
<sequence>MDFQQGQKRTLHYKRLEKSTVSFDVYFPPQNINPTDPTTGSLSVPAVIYFHGGGLAVGNRESWFPTWLYRRVMSLGYAFISADYQLLPPATGHDIVQDIQDLFGFLSQTELSGHPYRFKINVNKIAVSGSSAGGLCAYLAATHCSPKPKAVVSMYGMGGNFFTPHYLTPKEAPFFRGRELLDPNDFSEFIHPFPNGPLASLSESHLAYHSQTYHIPGYPANKRMLLARLYLQLGVFLDYYTGMHEPSVSDSLRAAMHINRTDTSVEVIYKNLILDSHRHIFPQLELSTANGNQGCQWPATMLLHGTADTAVPIGESRHMRDLLQAAGVFVELVEFEGQEHSFDYEADAGELWAWRFDDVKDFLRKWLEVEP</sequence>
<feature type="domain" description="BD-FAE-like" evidence="3">
    <location>
        <begin position="37"/>
        <end position="143"/>
    </location>
</feature>
<evidence type="ECO:0000259" key="2">
    <source>
        <dbReference type="Pfam" id="PF00326"/>
    </source>
</evidence>
<dbReference type="GO" id="GO:0008236">
    <property type="term" value="F:serine-type peptidase activity"/>
    <property type="evidence" value="ECO:0007669"/>
    <property type="project" value="InterPro"/>
</dbReference>
<gene>
    <name evidence="4" type="ORF">CVT25_000935</name>
</gene>
<organism evidence="4 5">
    <name type="scientific">Psilocybe cyanescens</name>
    <dbReference type="NCBI Taxonomy" id="93625"/>
    <lineage>
        <taxon>Eukaryota</taxon>
        <taxon>Fungi</taxon>
        <taxon>Dikarya</taxon>
        <taxon>Basidiomycota</taxon>
        <taxon>Agaricomycotina</taxon>
        <taxon>Agaricomycetes</taxon>
        <taxon>Agaricomycetidae</taxon>
        <taxon>Agaricales</taxon>
        <taxon>Agaricineae</taxon>
        <taxon>Strophariaceae</taxon>
        <taxon>Psilocybe</taxon>
    </lineage>
</organism>
<comment type="caution">
    <text evidence="4">The sequence shown here is derived from an EMBL/GenBank/DDBJ whole genome shotgun (WGS) entry which is preliminary data.</text>
</comment>
<dbReference type="EMBL" id="NHYD01002369">
    <property type="protein sequence ID" value="PPQ87115.1"/>
    <property type="molecule type" value="Genomic_DNA"/>
</dbReference>
<dbReference type="Pfam" id="PF20434">
    <property type="entry name" value="BD-FAE"/>
    <property type="match status" value="1"/>
</dbReference>
<dbReference type="OrthoDB" id="19653at2759"/>
<evidence type="ECO:0000313" key="4">
    <source>
        <dbReference type="EMBL" id="PPQ87115.1"/>
    </source>
</evidence>
<dbReference type="PANTHER" id="PTHR48081:SF3">
    <property type="entry name" value="ALPHA_BETA HYDROLASE FOLD-3 DOMAIN-CONTAINING PROTEIN"/>
    <property type="match status" value="1"/>
</dbReference>
<dbReference type="Proteomes" id="UP000283269">
    <property type="component" value="Unassembled WGS sequence"/>
</dbReference>
<dbReference type="InterPro" id="IPR029058">
    <property type="entry name" value="AB_hydrolase_fold"/>
</dbReference>
<keyword evidence="1" id="KW-0378">Hydrolase</keyword>
<dbReference type="InterPro" id="IPR001375">
    <property type="entry name" value="Peptidase_S9_cat"/>
</dbReference>
<dbReference type="STRING" id="93625.A0A409X8N9"/>
<evidence type="ECO:0000259" key="3">
    <source>
        <dbReference type="Pfam" id="PF20434"/>
    </source>
</evidence>
<reference evidence="4 5" key="1">
    <citation type="journal article" date="2018" name="Evol. Lett.">
        <title>Horizontal gene cluster transfer increased hallucinogenic mushroom diversity.</title>
        <authorList>
            <person name="Reynolds H.T."/>
            <person name="Vijayakumar V."/>
            <person name="Gluck-Thaler E."/>
            <person name="Korotkin H.B."/>
            <person name="Matheny P.B."/>
            <person name="Slot J.C."/>
        </authorList>
    </citation>
    <scope>NUCLEOTIDE SEQUENCE [LARGE SCALE GENOMIC DNA]</scope>
    <source>
        <strain evidence="4 5">2631</strain>
    </source>
</reference>
<dbReference type="GO" id="GO:0006508">
    <property type="term" value="P:proteolysis"/>
    <property type="evidence" value="ECO:0007669"/>
    <property type="project" value="InterPro"/>
</dbReference>
<feature type="domain" description="Peptidase S9 prolyl oligopeptidase catalytic" evidence="2">
    <location>
        <begin position="296"/>
        <end position="367"/>
    </location>
</feature>
<dbReference type="InterPro" id="IPR049492">
    <property type="entry name" value="BD-FAE-like_dom"/>
</dbReference>
<dbReference type="AlphaFoldDB" id="A0A409X8N9"/>
<dbReference type="InterPro" id="IPR050300">
    <property type="entry name" value="GDXG_lipolytic_enzyme"/>
</dbReference>
<protein>
    <recommendedName>
        <fullName evidence="6">Alpha/beta hydrolase fold-3 domain-containing protein</fullName>
    </recommendedName>
</protein>
<evidence type="ECO:0000313" key="5">
    <source>
        <dbReference type="Proteomes" id="UP000283269"/>
    </source>
</evidence>
<name>A0A409X8N9_PSICY</name>
<dbReference type="Pfam" id="PF00326">
    <property type="entry name" value="Peptidase_S9"/>
    <property type="match status" value="1"/>
</dbReference>
<proteinExistence type="predicted"/>
<keyword evidence="5" id="KW-1185">Reference proteome</keyword>
<accession>A0A409X8N9</accession>
<dbReference type="PANTHER" id="PTHR48081">
    <property type="entry name" value="AB HYDROLASE SUPERFAMILY PROTEIN C4A8.06C"/>
    <property type="match status" value="1"/>
</dbReference>